<comment type="caution">
    <text evidence="2">The sequence shown here is derived from an EMBL/GenBank/DDBJ whole genome shotgun (WGS) entry which is preliminary data.</text>
</comment>
<sequence length="54" mass="6032">MKAKSRERGMTVPTMSVVRQSRMKSNTTKVTRRMPSSTLCITVPTARSTKSSRS</sequence>
<accession>J9GQD1</accession>
<proteinExistence type="predicted"/>
<feature type="compositionally biased region" description="Polar residues" evidence="1">
    <location>
        <begin position="13"/>
        <end position="35"/>
    </location>
</feature>
<organism evidence="2">
    <name type="scientific">gut metagenome</name>
    <dbReference type="NCBI Taxonomy" id="749906"/>
    <lineage>
        <taxon>unclassified sequences</taxon>
        <taxon>metagenomes</taxon>
        <taxon>organismal metagenomes</taxon>
    </lineage>
</organism>
<feature type="region of interest" description="Disordered" evidence="1">
    <location>
        <begin position="1"/>
        <end position="35"/>
    </location>
</feature>
<protein>
    <submittedName>
        <fullName evidence="2">Uncharacterized protein</fullName>
    </submittedName>
</protein>
<name>J9GQD1_9ZZZZ</name>
<evidence type="ECO:0000256" key="1">
    <source>
        <dbReference type="SAM" id="MobiDB-lite"/>
    </source>
</evidence>
<dbReference type="AlphaFoldDB" id="J9GQD1"/>
<evidence type="ECO:0000313" key="2">
    <source>
        <dbReference type="EMBL" id="EJX02245.1"/>
    </source>
</evidence>
<reference evidence="2" key="1">
    <citation type="journal article" date="2012" name="PLoS ONE">
        <title>Gene sets for utilization of primary and secondary nutrition supplies in the distal gut of endangered iberian lynx.</title>
        <authorList>
            <person name="Alcaide M."/>
            <person name="Messina E."/>
            <person name="Richter M."/>
            <person name="Bargiela R."/>
            <person name="Peplies J."/>
            <person name="Huws S.A."/>
            <person name="Newbold C.J."/>
            <person name="Golyshin P.N."/>
            <person name="Simon M.A."/>
            <person name="Lopez G."/>
            <person name="Yakimov M.M."/>
            <person name="Ferrer M."/>
        </authorList>
    </citation>
    <scope>NUCLEOTIDE SEQUENCE</scope>
</reference>
<dbReference type="EMBL" id="AMCI01002627">
    <property type="protein sequence ID" value="EJX02245.1"/>
    <property type="molecule type" value="Genomic_DNA"/>
</dbReference>
<gene>
    <name evidence="2" type="ORF">EVA_09650</name>
</gene>